<comment type="caution">
    <text evidence="6">The sequence shown here is derived from an EMBL/GenBank/DDBJ whole genome shotgun (WGS) entry which is preliminary data.</text>
</comment>
<dbReference type="PANTHER" id="PTHR24221">
    <property type="entry name" value="ATP-BINDING CASSETTE SUB-FAMILY B"/>
    <property type="match status" value="1"/>
</dbReference>
<evidence type="ECO:0000256" key="4">
    <source>
        <dbReference type="SAM" id="Phobius"/>
    </source>
</evidence>
<reference evidence="6" key="1">
    <citation type="submission" date="2021-06" db="EMBL/GenBank/DDBJ databases">
        <authorList>
            <person name="Hodson N. C."/>
            <person name="Mongue J. A."/>
            <person name="Jaron S. K."/>
        </authorList>
    </citation>
    <scope>NUCLEOTIDE SEQUENCE</scope>
</reference>
<feature type="domain" description="ABC transmembrane type-1" evidence="5">
    <location>
        <begin position="1"/>
        <end position="133"/>
    </location>
</feature>
<dbReference type="Proteomes" id="UP000708208">
    <property type="component" value="Unassembled WGS sequence"/>
</dbReference>
<dbReference type="GO" id="GO:0140359">
    <property type="term" value="F:ABC-type transporter activity"/>
    <property type="evidence" value="ECO:0007669"/>
    <property type="project" value="InterPro"/>
</dbReference>
<keyword evidence="3 4" id="KW-0472">Membrane</keyword>
<evidence type="ECO:0000256" key="2">
    <source>
        <dbReference type="ARBA" id="ARBA00022989"/>
    </source>
</evidence>
<dbReference type="PROSITE" id="PS50929">
    <property type="entry name" value="ABC_TM1F"/>
    <property type="match status" value="1"/>
</dbReference>
<gene>
    <name evidence="6" type="ORF">AFUS01_LOCUS30487</name>
</gene>
<accession>A0A8J2PPA1</accession>
<keyword evidence="1 4" id="KW-0812">Transmembrane</keyword>
<evidence type="ECO:0000313" key="6">
    <source>
        <dbReference type="EMBL" id="CAG7820079.1"/>
    </source>
</evidence>
<dbReference type="AlphaFoldDB" id="A0A8J2PPA1"/>
<dbReference type="EMBL" id="CAJVCH010468442">
    <property type="protein sequence ID" value="CAG7820079.1"/>
    <property type="molecule type" value="Genomic_DNA"/>
</dbReference>
<keyword evidence="7" id="KW-1185">Reference proteome</keyword>
<dbReference type="OrthoDB" id="6930263at2759"/>
<feature type="non-terminal residue" evidence="6">
    <location>
        <position position="1"/>
    </location>
</feature>
<dbReference type="GO" id="GO:0005524">
    <property type="term" value="F:ATP binding"/>
    <property type="evidence" value="ECO:0007669"/>
    <property type="project" value="InterPro"/>
</dbReference>
<dbReference type="GO" id="GO:0016020">
    <property type="term" value="C:membrane"/>
    <property type="evidence" value="ECO:0007669"/>
    <property type="project" value="InterPro"/>
</dbReference>
<keyword evidence="2 4" id="KW-1133">Transmembrane helix</keyword>
<protein>
    <recommendedName>
        <fullName evidence="5">ABC transmembrane type-1 domain-containing protein</fullName>
    </recommendedName>
</protein>
<evidence type="ECO:0000313" key="7">
    <source>
        <dbReference type="Proteomes" id="UP000708208"/>
    </source>
</evidence>
<proteinExistence type="predicted"/>
<sequence length="133" mass="14241">MLQQELAWHDQLENSVGALCSRLSGDSASIRGATGGRLHIVVHTLATVASSAGISLYIMPRLGAVALAFVPLILLATYKSGKIIENRHVKEKSSSDEASRIAFQAVSNIRTVASLCSERTFVSKYCSALVQSH</sequence>
<evidence type="ECO:0000256" key="1">
    <source>
        <dbReference type="ARBA" id="ARBA00022692"/>
    </source>
</evidence>
<dbReference type="PANTHER" id="PTHR24221:SF645">
    <property type="entry name" value="LP14331P"/>
    <property type="match status" value="1"/>
</dbReference>
<evidence type="ECO:0000256" key="3">
    <source>
        <dbReference type="ARBA" id="ARBA00023136"/>
    </source>
</evidence>
<feature type="transmembrane region" description="Helical" evidence="4">
    <location>
        <begin position="58"/>
        <end position="78"/>
    </location>
</feature>
<dbReference type="InterPro" id="IPR011527">
    <property type="entry name" value="ABC1_TM_dom"/>
</dbReference>
<evidence type="ECO:0000259" key="5">
    <source>
        <dbReference type="PROSITE" id="PS50929"/>
    </source>
</evidence>
<name>A0A8J2PPA1_9HEXA</name>
<dbReference type="InterPro" id="IPR039421">
    <property type="entry name" value="Type_1_exporter"/>
</dbReference>
<dbReference type="Pfam" id="PF00664">
    <property type="entry name" value="ABC_membrane"/>
    <property type="match status" value="1"/>
</dbReference>
<organism evidence="6 7">
    <name type="scientific">Allacma fusca</name>
    <dbReference type="NCBI Taxonomy" id="39272"/>
    <lineage>
        <taxon>Eukaryota</taxon>
        <taxon>Metazoa</taxon>
        <taxon>Ecdysozoa</taxon>
        <taxon>Arthropoda</taxon>
        <taxon>Hexapoda</taxon>
        <taxon>Collembola</taxon>
        <taxon>Symphypleona</taxon>
        <taxon>Sminthuridae</taxon>
        <taxon>Allacma</taxon>
    </lineage>
</organism>